<gene>
    <name evidence="14" type="ORF">CBP51_04385</name>
</gene>
<feature type="transmembrane region" description="Helical" evidence="12">
    <location>
        <begin position="332"/>
        <end position="355"/>
    </location>
</feature>
<evidence type="ECO:0000256" key="9">
    <source>
        <dbReference type="ARBA" id="ARBA00022989"/>
    </source>
</evidence>
<organism evidence="14 15">
    <name type="scientific">Cellvibrio mixtus</name>
    <dbReference type="NCBI Taxonomy" id="39650"/>
    <lineage>
        <taxon>Bacteria</taxon>
        <taxon>Pseudomonadati</taxon>
        <taxon>Pseudomonadota</taxon>
        <taxon>Gammaproteobacteria</taxon>
        <taxon>Cellvibrionales</taxon>
        <taxon>Cellvibrionaceae</taxon>
        <taxon>Cellvibrio</taxon>
    </lineage>
</organism>
<evidence type="ECO:0000256" key="1">
    <source>
        <dbReference type="ARBA" id="ARBA00001947"/>
    </source>
</evidence>
<feature type="transmembrane region" description="Helical" evidence="12">
    <location>
        <begin position="210"/>
        <end position="231"/>
    </location>
</feature>
<feature type="transmembrane region" description="Helical" evidence="12">
    <location>
        <begin position="300"/>
        <end position="320"/>
    </location>
</feature>
<evidence type="ECO:0000259" key="13">
    <source>
        <dbReference type="Pfam" id="PF02163"/>
    </source>
</evidence>
<evidence type="ECO:0000256" key="10">
    <source>
        <dbReference type="ARBA" id="ARBA00023049"/>
    </source>
</evidence>
<dbReference type="Pfam" id="PF02163">
    <property type="entry name" value="Peptidase_M50"/>
    <property type="match status" value="2"/>
</dbReference>
<keyword evidence="8" id="KW-0862">Zinc</keyword>
<comment type="cofactor">
    <cofactor evidence="1">
        <name>Zn(2+)</name>
        <dbReference type="ChEBI" id="CHEBI:29105"/>
    </cofactor>
</comment>
<dbReference type="GO" id="GO:0046872">
    <property type="term" value="F:metal ion binding"/>
    <property type="evidence" value="ECO:0007669"/>
    <property type="project" value="UniProtKB-KW"/>
</dbReference>
<dbReference type="EMBL" id="NHNI01000001">
    <property type="protein sequence ID" value="OZY87935.1"/>
    <property type="molecule type" value="Genomic_DNA"/>
</dbReference>
<dbReference type="PANTHER" id="PTHR39188:SF3">
    <property type="entry name" value="STAGE IV SPORULATION PROTEIN FB"/>
    <property type="match status" value="1"/>
</dbReference>
<evidence type="ECO:0000256" key="12">
    <source>
        <dbReference type="SAM" id="Phobius"/>
    </source>
</evidence>
<protein>
    <submittedName>
        <fullName evidence="14">Peptidase</fullName>
    </submittedName>
</protein>
<dbReference type="GO" id="GO:0006508">
    <property type="term" value="P:proteolysis"/>
    <property type="evidence" value="ECO:0007669"/>
    <property type="project" value="UniProtKB-KW"/>
</dbReference>
<dbReference type="CDD" id="cd06160">
    <property type="entry name" value="S2P-M50_like_2"/>
    <property type="match status" value="1"/>
</dbReference>
<name>A0A266QDM8_9GAMM</name>
<evidence type="ECO:0000256" key="7">
    <source>
        <dbReference type="ARBA" id="ARBA00022801"/>
    </source>
</evidence>
<feature type="domain" description="Peptidase M50" evidence="13">
    <location>
        <begin position="237"/>
        <end position="271"/>
    </location>
</feature>
<comment type="similarity">
    <text evidence="3">Belongs to the peptidase M50B family.</text>
</comment>
<dbReference type="RefSeq" id="WP_094985225.1">
    <property type="nucleotide sequence ID" value="NZ_NHNI01000001.1"/>
</dbReference>
<keyword evidence="11 12" id="KW-0472">Membrane</keyword>
<sequence length="370" mass="39477">MQLFSFGYAGHEFAVAATPATGEEQVAVDGQLVSSARHFGIASTHEFVLADLGAVKLVYVLNLRAGDVNYELWVNDAQVLEGRALVSAEQQSAAQAFAAQQAALAGEGGAPAAPAPAKSNSWLSIGLIAFKFLKAAQVVKVALMAASVAVYSVMFTLEFALALVGVLVFHEYGHLRAMKKCGLPTKGMYLIPFVGGLAVGDMPKTRWQDVYISMMGPVFGLVLTVAFYIVYLVTDSHFAGLVASTSALLNLFNLIPVHPLDGGRVVKSLVFSGRNYLALVALLVISALCFVVAWRLGLYFITFFIVLGVIDILAGWRVGLAEDIPPLTRYGIWFSVLWYLAVVGLFIGMILLIAADALPGSEIAIKVLAS</sequence>
<keyword evidence="10" id="KW-0482">Metalloprotease</keyword>
<feature type="transmembrane region" description="Helical" evidence="12">
    <location>
        <begin position="276"/>
        <end position="294"/>
    </location>
</feature>
<evidence type="ECO:0000256" key="4">
    <source>
        <dbReference type="ARBA" id="ARBA00022670"/>
    </source>
</evidence>
<reference evidence="15" key="1">
    <citation type="submission" date="2017-05" db="EMBL/GenBank/DDBJ databases">
        <authorList>
            <person name="Barney B.M."/>
        </authorList>
    </citation>
    <scope>NUCLEOTIDE SEQUENCE [LARGE SCALE GENOMIC DNA]</scope>
    <source>
        <strain evidence="15">PSBB022</strain>
    </source>
</reference>
<proteinExistence type="inferred from homology"/>
<comment type="caution">
    <text evidence="14">The sequence shown here is derived from an EMBL/GenBank/DDBJ whole genome shotgun (WGS) entry which is preliminary data.</text>
</comment>
<keyword evidence="15" id="KW-1185">Reference proteome</keyword>
<dbReference type="PANTHER" id="PTHR39188">
    <property type="entry name" value="MEMBRANE-ASSOCIATED ZINC METALLOPROTEASE M50B"/>
    <property type="match status" value="1"/>
</dbReference>
<dbReference type="GO" id="GO:0008237">
    <property type="term" value="F:metallopeptidase activity"/>
    <property type="evidence" value="ECO:0007669"/>
    <property type="project" value="UniProtKB-KW"/>
</dbReference>
<keyword evidence="9 12" id="KW-1133">Transmembrane helix</keyword>
<evidence type="ECO:0000256" key="6">
    <source>
        <dbReference type="ARBA" id="ARBA00022723"/>
    </source>
</evidence>
<evidence type="ECO:0000256" key="8">
    <source>
        <dbReference type="ARBA" id="ARBA00022833"/>
    </source>
</evidence>
<comment type="subcellular location">
    <subcellularLocation>
        <location evidence="2">Membrane</location>
        <topology evidence="2">Multi-pass membrane protein</topology>
    </subcellularLocation>
</comment>
<evidence type="ECO:0000313" key="15">
    <source>
        <dbReference type="Proteomes" id="UP000216101"/>
    </source>
</evidence>
<evidence type="ECO:0000256" key="3">
    <source>
        <dbReference type="ARBA" id="ARBA00007931"/>
    </source>
</evidence>
<evidence type="ECO:0000256" key="11">
    <source>
        <dbReference type="ARBA" id="ARBA00023136"/>
    </source>
</evidence>
<keyword evidence="5 12" id="KW-0812">Transmembrane</keyword>
<dbReference type="GO" id="GO:0016020">
    <property type="term" value="C:membrane"/>
    <property type="evidence" value="ECO:0007669"/>
    <property type="project" value="UniProtKB-SubCell"/>
</dbReference>
<evidence type="ECO:0000256" key="5">
    <source>
        <dbReference type="ARBA" id="ARBA00022692"/>
    </source>
</evidence>
<dbReference type="InterPro" id="IPR008915">
    <property type="entry name" value="Peptidase_M50"/>
</dbReference>
<keyword evidence="6" id="KW-0479">Metal-binding</keyword>
<keyword evidence="7" id="KW-0378">Hydrolase</keyword>
<feature type="transmembrane region" description="Helical" evidence="12">
    <location>
        <begin position="237"/>
        <end position="255"/>
    </location>
</feature>
<keyword evidence="4" id="KW-0645">Protease</keyword>
<dbReference type="AlphaFoldDB" id="A0A266QDM8"/>
<dbReference type="Proteomes" id="UP000216101">
    <property type="component" value="Unassembled WGS sequence"/>
</dbReference>
<feature type="transmembrane region" description="Helical" evidence="12">
    <location>
        <begin position="141"/>
        <end position="169"/>
    </location>
</feature>
<feature type="domain" description="Peptidase M50" evidence="13">
    <location>
        <begin position="159"/>
        <end position="233"/>
    </location>
</feature>
<accession>A0A266QDM8</accession>
<evidence type="ECO:0000313" key="14">
    <source>
        <dbReference type="EMBL" id="OZY87935.1"/>
    </source>
</evidence>
<evidence type="ECO:0000256" key="2">
    <source>
        <dbReference type="ARBA" id="ARBA00004141"/>
    </source>
</evidence>